<comment type="similarity">
    <text evidence="2">Belongs to the ABC-4 integral membrane protein family. LolC/E subfamily.</text>
</comment>
<keyword evidence="4" id="KW-0812">Transmembrane</keyword>
<evidence type="ECO:0000259" key="7">
    <source>
        <dbReference type="Pfam" id="PF02687"/>
    </source>
</evidence>
<keyword evidence="3" id="KW-1003">Cell membrane</keyword>
<dbReference type="Pfam" id="PF02687">
    <property type="entry name" value="FtsX"/>
    <property type="match status" value="1"/>
</dbReference>
<dbReference type="KEGG" id="mod:AS202_07840"/>
<evidence type="ECO:0000256" key="6">
    <source>
        <dbReference type="ARBA" id="ARBA00023136"/>
    </source>
</evidence>
<evidence type="ECO:0000259" key="8">
    <source>
        <dbReference type="Pfam" id="PF12704"/>
    </source>
</evidence>
<dbReference type="PANTHER" id="PTHR30489">
    <property type="entry name" value="LIPOPROTEIN-RELEASING SYSTEM TRANSMEMBRANE PROTEIN LOLE"/>
    <property type="match status" value="1"/>
</dbReference>
<organism evidence="9 10">
    <name type="scientific">Myroides odoratimimus</name>
    <dbReference type="NCBI Taxonomy" id="76832"/>
    <lineage>
        <taxon>Bacteria</taxon>
        <taxon>Pseudomonadati</taxon>
        <taxon>Bacteroidota</taxon>
        <taxon>Flavobacteriia</taxon>
        <taxon>Flavobacteriales</taxon>
        <taxon>Flavobacteriaceae</taxon>
        <taxon>Myroides</taxon>
    </lineage>
</organism>
<keyword evidence="6" id="KW-0472">Membrane</keyword>
<dbReference type="eggNOG" id="COG4591">
    <property type="taxonomic scope" value="Bacteria"/>
</dbReference>
<gene>
    <name evidence="9" type="ORF">AS202_07840</name>
</gene>
<feature type="domain" description="ABC3 transporter permease C-terminal" evidence="7">
    <location>
        <begin position="278"/>
        <end position="396"/>
    </location>
</feature>
<dbReference type="GeneID" id="66974710"/>
<dbReference type="RefSeq" id="WP_006257440.1">
    <property type="nucleotide sequence ID" value="NZ_BCMQ01000001.1"/>
</dbReference>
<proteinExistence type="inferred from homology"/>
<dbReference type="EMBL" id="CP013690">
    <property type="protein sequence ID" value="ALU26060.1"/>
    <property type="molecule type" value="Genomic_DNA"/>
</dbReference>
<dbReference type="InterPro" id="IPR051447">
    <property type="entry name" value="Lipoprotein-release_system"/>
</dbReference>
<name>A0A0U3H5F4_9FLAO</name>
<dbReference type="Pfam" id="PF12704">
    <property type="entry name" value="MacB_PCD"/>
    <property type="match status" value="1"/>
</dbReference>
<comment type="subcellular location">
    <subcellularLocation>
        <location evidence="1">Cell membrane</location>
        <topology evidence="1">Multi-pass membrane protein</topology>
    </subcellularLocation>
</comment>
<protein>
    <submittedName>
        <fullName evidence="9">Uncharacterized protein</fullName>
    </submittedName>
</protein>
<dbReference type="GO" id="GO:0044874">
    <property type="term" value="P:lipoprotein localization to outer membrane"/>
    <property type="evidence" value="ECO:0007669"/>
    <property type="project" value="TreeGrafter"/>
</dbReference>
<evidence type="ECO:0000256" key="1">
    <source>
        <dbReference type="ARBA" id="ARBA00004651"/>
    </source>
</evidence>
<dbReference type="GO" id="GO:0098797">
    <property type="term" value="C:plasma membrane protein complex"/>
    <property type="evidence" value="ECO:0007669"/>
    <property type="project" value="TreeGrafter"/>
</dbReference>
<evidence type="ECO:0000313" key="10">
    <source>
        <dbReference type="Proteomes" id="UP000069030"/>
    </source>
</evidence>
<dbReference type="PANTHER" id="PTHR30489:SF0">
    <property type="entry name" value="LIPOPROTEIN-RELEASING SYSTEM TRANSMEMBRANE PROTEIN LOLE"/>
    <property type="match status" value="1"/>
</dbReference>
<dbReference type="AlphaFoldDB" id="A0A0U3H5F4"/>
<sequence>MKFSLYIAKRYAFSKSKSKAINVITTISSVGIVVSAMAMFIVLSVFSGLKAYSLSFVDDLDPDLKVFTPKGKSFVVEDRQILDLEESGYFKGVAKVVEDRLLFSFKDKQAVSMIKGIDSDFVNVTDFDEKVEYGSWLEPDTDDAVVGVGMSHLLSMGLFDTENAFEALALKPGKGTIENPEDAFIKRHLNPTGVYVLGNDDLDNKYVFVDIDNARALLNIPTTEVTNLELAIAEGVSEGKAIQKIKEVLGEEYIVKNKTQLNDGLYRMLNMENLVVYLIFVLVVIMALFTLVGSMIMIILEKQPNIKTLNQIGVPVSDLRKIFLFQGLIICVLGSVIGLVLGGIVVSLQVAFGFISIREGLAYPVAFNWVNIFVVLVSIIVLGLLASLVSSSRVNNSYLKL</sequence>
<evidence type="ECO:0000313" key="9">
    <source>
        <dbReference type="EMBL" id="ALU26060.1"/>
    </source>
</evidence>
<feature type="domain" description="MacB-like periplasmic core" evidence="8">
    <location>
        <begin position="25"/>
        <end position="247"/>
    </location>
</feature>
<evidence type="ECO:0000256" key="3">
    <source>
        <dbReference type="ARBA" id="ARBA00022475"/>
    </source>
</evidence>
<accession>A0A0U3H5F4</accession>
<evidence type="ECO:0000256" key="5">
    <source>
        <dbReference type="ARBA" id="ARBA00022989"/>
    </source>
</evidence>
<keyword evidence="5" id="KW-1133">Transmembrane helix</keyword>
<evidence type="ECO:0000256" key="4">
    <source>
        <dbReference type="ARBA" id="ARBA00022692"/>
    </source>
</evidence>
<evidence type="ECO:0000256" key="2">
    <source>
        <dbReference type="ARBA" id="ARBA00005236"/>
    </source>
</evidence>
<dbReference type="InterPro" id="IPR003838">
    <property type="entry name" value="ABC3_permease_C"/>
</dbReference>
<dbReference type="Proteomes" id="UP000069030">
    <property type="component" value="Chromosome"/>
</dbReference>
<reference evidence="9 10" key="1">
    <citation type="journal article" date="2016" name="J. Zhejiang Univ. Sci. B">
        <title>Antibiotic resistance mechanisms of Myroides sp.</title>
        <authorList>
            <person name="Hu S."/>
            <person name="Yuan S."/>
            <person name="Qu H."/>
            <person name="Jiang T."/>
            <person name="Zhou Y."/>
            <person name="Wang M."/>
            <person name="Ming D."/>
        </authorList>
    </citation>
    <scope>NUCLEOTIDE SEQUENCE [LARGE SCALE GENOMIC DNA]</scope>
    <source>
        <strain evidence="9 10">PR63039</strain>
    </source>
</reference>
<dbReference type="InterPro" id="IPR025857">
    <property type="entry name" value="MacB_PCD"/>
</dbReference>